<protein>
    <submittedName>
        <fullName evidence="2">Uncharacterized protein</fullName>
    </submittedName>
</protein>
<name>A0AAW1WZ01_RUBAR</name>
<dbReference type="EMBL" id="JBEDUW010000005">
    <property type="protein sequence ID" value="KAK9929389.1"/>
    <property type="molecule type" value="Genomic_DNA"/>
</dbReference>
<evidence type="ECO:0000313" key="2">
    <source>
        <dbReference type="EMBL" id="KAK9929389.1"/>
    </source>
</evidence>
<organism evidence="2 3">
    <name type="scientific">Rubus argutus</name>
    <name type="common">Southern blackberry</name>
    <dbReference type="NCBI Taxonomy" id="59490"/>
    <lineage>
        <taxon>Eukaryota</taxon>
        <taxon>Viridiplantae</taxon>
        <taxon>Streptophyta</taxon>
        <taxon>Embryophyta</taxon>
        <taxon>Tracheophyta</taxon>
        <taxon>Spermatophyta</taxon>
        <taxon>Magnoliopsida</taxon>
        <taxon>eudicotyledons</taxon>
        <taxon>Gunneridae</taxon>
        <taxon>Pentapetalae</taxon>
        <taxon>rosids</taxon>
        <taxon>fabids</taxon>
        <taxon>Rosales</taxon>
        <taxon>Rosaceae</taxon>
        <taxon>Rosoideae</taxon>
        <taxon>Rosoideae incertae sedis</taxon>
        <taxon>Rubus</taxon>
    </lineage>
</organism>
<evidence type="ECO:0000313" key="1">
    <source>
        <dbReference type="EMBL" id="KAK9929388.1"/>
    </source>
</evidence>
<accession>A0AAW1WZ01</accession>
<sequence>MAGLRFTVHRGRRLRRLDAQIGSVVVEAVAMELGCGGVLDGQRRKVWDCGIGRGLPWWWLEHGLKVLCDLIVIVVFDAFEIGSAGELDLL</sequence>
<dbReference type="EMBL" id="JBEDUW010000005">
    <property type="protein sequence ID" value="KAK9929388.1"/>
    <property type="molecule type" value="Genomic_DNA"/>
</dbReference>
<dbReference type="Proteomes" id="UP001457282">
    <property type="component" value="Unassembled WGS sequence"/>
</dbReference>
<keyword evidence="3" id="KW-1185">Reference proteome</keyword>
<evidence type="ECO:0000313" key="3">
    <source>
        <dbReference type="Proteomes" id="UP001457282"/>
    </source>
</evidence>
<proteinExistence type="predicted"/>
<reference evidence="2 3" key="1">
    <citation type="journal article" date="2023" name="G3 (Bethesda)">
        <title>A chromosome-length genome assembly and annotation of blackberry (Rubus argutus, cv. 'Hillquist').</title>
        <authorList>
            <person name="Bruna T."/>
            <person name="Aryal R."/>
            <person name="Dudchenko O."/>
            <person name="Sargent D.J."/>
            <person name="Mead D."/>
            <person name="Buti M."/>
            <person name="Cavallini A."/>
            <person name="Hytonen T."/>
            <person name="Andres J."/>
            <person name="Pham M."/>
            <person name="Weisz D."/>
            <person name="Mascagni F."/>
            <person name="Usai G."/>
            <person name="Natali L."/>
            <person name="Bassil N."/>
            <person name="Fernandez G.E."/>
            <person name="Lomsadze A."/>
            <person name="Armour M."/>
            <person name="Olukolu B."/>
            <person name="Poorten T."/>
            <person name="Britton C."/>
            <person name="Davik J."/>
            <person name="Ashrafi H."/>
            <person name="Aiden E.L."/>
            <person name="Borodovsky M."/>
            <person name="Worthington M."/>
        </authorList>
    </citation>
    <scope>NUCLEOTIDE SEQUENCE [LARGE SCALE GENOMIC DNA]</scope>
    <source>
        <strain evidence="2">PI 553951</strain>
    </source>
</reference>
<dbReference type="AlphaFoldDB" id="A0AAW1WZ01"/>
<gene>
    <name evidence="1" type="ORF">M0R45_026490</name>
    <name evidence="2" type="ORF">M0R45_026491</name>
</gene>
<comment type="caution">
    <text evidence="2">The sequence shown here is derived from an EMBL/GenBank/DDBJ whole genome shotgun (WGS) entry which is preliminary data.</text>
</comment>